<comment type="similarity">
    <text evidence="1">Belongs to the LEA type 1 family.</text>
</comment>
<protein>
    <submittedName>
        <fullName evidence="3">Uncharacterized protein</fullName>
    </submittedName>
</protein>
<evidence type="ECO:0000256" key="1">
    <source>
        <dbReference type="ARBA" id="ARBA00010975"/>
    </source>
</evidence>
<dbReference type="Pfam" id="PF03760">
    <property type="entry name" value="LEA_1"/>
    <property type="match status" value="1"/>
</dbReference>
<dbReference type="PANTHER" id="PTHR33493:SF24">
    <property type="entry name" value="18 KDA SEED MATURATION PROTEIN-LIKE"/>
    <property type="match status" value="1"/>
</dbReference>
<evidence type="ECO:0000313" key="4">
    <source>
        <dbReference type="Proteomes" id="UP000824120"/>
    </source>
</evidence>
<reference evidence="3 4" key="1">
    <citation type="submission" date="2020-09" db="EMBL/GenBank/DDBJ databases">
        <title>De no assembly of potato wild relative species, Solanum commersonii.</title>
        <authorList>
            <person name="Cho K."/>
        </authorList>
    </citation>
    <scope>NUCLEOTIDE SEQUENCE [LARGE SCALE GENOMIC DNA]</scope>
    <source>
        <strain evidence="3">LZ3.2</strain>
        <tissue evidence="3">Leaf</tissue>
    </source>
</reference>
<feature type="compositionally biased region" description="Basic and acidic residues" evidence="2">
    <location>
        <begin position="18"/>
        <end position="49"/>
    </location>
</feature>
<proteinExistence type="inferred from homology"/>
<dbReference type="OrthoDB" id="758082at2759"/>
<evidence type="ECO:0000256" key="2">
    <source>
        <dbReference type="SAM" id="MobiDB-lite"/>
    </source>
</evidence>
<sequence>MQSLKEKASNVAASAKSGMEKTKATVQEKVEKMKAHDPTEKAMATEKKDERIYEAEMNKQVTQDRNAALHHGAGTGTGRPHYSNATTGYTGHPHNS</sequence>
<dbReference type="GO" id="GO:0009793">
    <property type="term" value="P:embryo development ending in seed dormancy"/>
    <property type="evidence" value="ECO:0007669"/>
    <property type="project" value="InterPro"/>
</dbReference>
<keyword evidence="4" id="KW-1185">Reference proteome</keyword>
<evidence type="ECO:0000313" key="3">
    <source>
        <dbReference type="EMBL" id="KAG5583614.1"/>
    </source>
</evidence>
<gene>
    <name evidence="3" type="ORF">H5410_054241</name>
</gene>
<dbReference type="Proteomes" id="UP000824120">
    <property type="component" value="Chromosome 10"/>
</dbReference>
<dbReference type="AlphaFoldDB" id="A0A9J5X8M9"/>
<dbReference type="EMBL" id="JACXVP010000010">
    <property type="protein sequence ID" value="KAG5583614.1"/>
    <property type="molecule type" value="Genomic_DNA"/>
</dbReference>
<dbReference type="InterPro" id="IPR005513">
    <property type="entry name" value="LEA_1"/>
</dbReference>
<feature type="compositionally biased region" description="Polar residues" evidence="2">
    <location>
        <begin position="83"/>
        <end position="96"/>
    </location>
</feature>
<feature type="region of interest" description="Disordered" evidence="2">
    <location>
        <begin position="66"/>
        <end position="96"/>
    </location>
</feature>
<comment type="caution">
    <text evidence="3">The sequence shown here is derived from an EMBL/GenBank/DDBJ whole genome shotgun (WGS) entry which is preliminary data.</text>
</comment>
<dbReference type="PANTHER" id="PTHR33493">
    <property type="entry name" value="LATE EMBRYOGENESIS ABUNDANT PROTEIN 6-RELATED"/>
    <property type="match status" value="1"/>
</dbReference>
<organism evidence="3 4">
    <name type="scientific">Solanum commersonii</name>
    <name type="common">Commerson's wild potato</name>
    <name type="synonym">Commerson's nightshade</name>
    <dbReference type="NCBI Taxonomy" id="4109"/>
    <lineage>
        <taxon>Eukaryota</taxon>
        <taxon>Viridiplantae</taxon>
        <taxon>Streptophyta</taxon>
        <taxon>Embryophyta</taxon>
        <taxon>Tracheophyta</taxon>
        <taxon>Spermatophyta</taxon>
        <taxon>Magnoliopsida</taxon>
        <taxon>eudicotyledons</taxon>
        <taxon>Gunneridae</taxon>
        <taxon>Pentapetalae</taxon>
        <taxon>asterids</taxon>
        <taxon>lamiids</taxon>
        <taxon>Solanales</taxon>
        <taxon>Solanaceae</taxon>
        <taxon>Solanoideae</taxon>
        <taxon>Solaneae</taxon>
        <taxon>Solanum</taxon>
    </lineage>
</organism>
<accession>A0A9J5X8M9</accession>
<feature type="region of interest" description="Disordered" evidence="2">
    <location>
        <begin position="1"/>
        <end position="49"/>
    </location>
</feature>
<name>A0A9J5X8M9_SOLCO</name>